<sequence length="636" mass="70269">MFVSANGLNFSNSNIVSSGITSEAGQILIISSNIENSGMDIRIGLSAELSYSKFVNTSLNVVGMNSLILDNSIFTTNSSLSIVGISKVRIFRGNFSYNSNALSMEYVTSIELIGCNFIRNLKPLRVVNRPKVTTGSNILKVDSCLFVENTAQYGGAIYSEFTTIISTNNRYISNKAANGGAIYVKSTTFIDSYSTLDSNQAILGLFDCNNPEECGNGGAVYSVDGYGQFVSQSVINGNQAVKGGICFNRCIFSASLLMSNNRASYSGSDIFFKEIPPEFRNAIPLRYKSNGLGSRELIGVKWRIMTDRESLFDSNEYHIISVYPGKTISIEFTSLIDIFNNTLESSQIAPSISLLSSGGYNIVTNPFDVNSNTFLNVYVQAPNDRMEHILNASVAFSDRDFTFEFGIRVERCPFDYAFDSSTNVCTFRSHTAIILAVVFGVLILFIFMGVGLVSCVKITQALVKLYKREKKEKRIAHKLIDKQFIFGDESPLLINLLAKNVNNIIIPIEDIEIVKRIGEGSMGTVYMASWNGITVALKSIKTDSFDISEDEFEHEASLLNSLRHPSIVRFYGVSLSNTNKYMVVEYLENGSLDAIIAQSKCGRRTLDLKSKIEILKGIASGMDYLHSLKPRSLIHR</sequence>
<dbReference type="InterPro" id="IPR000719">
    <property type="entry name" value="Prot_kinase_dom"/>
</dbReference>
<keyword evidence="1" id="KW-0067">ATP-binding</keyword>
<evidence type="ECO:0000259" key="3">
    <source>
        <dbReference type="PROSITE" id="PS50011"/>
    </source>
</evidence>
<evidence type="ECO:0000256" key="2">
    <source>
        <dbReference type="SAM" id="Phobius"/>
    </source>
</evidence>
<name>D2VXZ4_NAEGR</name>
<dbReference type="OrthoDB" id="1741478at2759"/>
<dbReference type="PROSITE" id="PS00107">
    <property type="entry name" value="PROTEIN_KINASE_ATP"/>
    <property type="match status" value="1"/>
</dbReference>
<keyword evidence="5" id="KW-1185">Reference proteome</keyword>
<proteinExistence type="predicted"/>
<feature type="binding site" evidence="1">
    <location>
        <position position="538"/>
    </location>
    <ligand>
        <name>ATP</name>
        <dbReference type="ChEBI" id="CHEBI:30616"/>
    </ligand>
</feature>
<gene>
    <name evidence="4" type="ORF">NAEGRDRAFT_73913</name>
</gene>
<dbReference type="VEuPathDB" id="AmoebaDB:NAEGRDRAFT_73913"/>
<dbReference type="AlphaFoldDB" id="D2VXZ4"/>
<dbReference type="InterPro" id="IPR011009">
    <property type="entry name" value="Kinase-like_dom_sf"/>
</dbReference>
<organism evidence="5">
    <name type="scientific">Naegleria gruberi</name>
    <name type="common">Amoeba</name>
    <dbReference type="NCBI Taxonomy" id="5762"/>
    <lineage>
        <taxon>Eukaryota</taxon>
        <taxon>Discoba</taxon>
        <taxon>Heterolobosea</taxon>
        <taxon>Tetramitia</taxon>
        <taxon>Eutetramitia</taxon>
        <taxon>Vahlkampfiidae</taxon>
        <taxon>Naegleria</taxon>
    </lineage>
</organism>
<dbReference type="InterPro" id="IPR017441">
    <property type="entry name" value="Protein_kinase_ATP_BS"/>
</dbReference>
<dbReference type="InterPro" id="IPR051681">
    <property type="entry name" value="Ser/Thr_Kinases-Pseudokinases"/>
</dbReference>
<dbReference type="GO" id="GO:0004674">
    <property type="term" value="F:protein serine/threonine kinase activity"/>
    <property type="evidence" value="ECO:0007669"/>
    <property type="project" value="TreeGrafter"/>
</dbReference>
<evidence type="ECO:0000313" key="4">
    <source>
        <dbReference type="EMBL" id="EFC38231.1"/>
    </source>
</evidence>
<dbReference type="eggNOG" id="KOG0192">
    <property type="taxonomic scope" value="Eukaryota"/>
</dbReference>
<dbReference type="PANTHER" id="PTHR44329:SF260">
    <property type="entry name" value="PROTEIN KINASE DOMAIN-CONTAINING PROTEIN"/>
    <property type="match status" value="1"/>
</dbReference>
<dbReference type="PANTHER" id="PTHR44329">
    <property type="entry name" value="SERINE/THREONINE-PROTEIN KINASE TNNI3K-RELATED"/>
    <property type="match status" value="1"/>
</dbReference>
<dbReference type="GeneID" id="8857785"/>
<dbReference type="RefSeq" id="XP_002670975.1">
    <property type="nucleotide sequence ID" value="XM_002670929.1"/>
</dbReference>
<dbReference type="Gene3D" id="1.10.510.10">
    <property type="entry name" value="Transferase(Phosphotransferase) domain 1"/>
    <property type="match status" value="1"/>
</dbReference>
<dbReference type="KEGG" id="ngr:NAEGRDRAFT_73913"/>
<dbReference type="SUPFAM" id="SSF56112">
    <property type="entry name" value="Protein kinase-like (PK-like)"/>
    <property type="match status" value="1"/>
</dbReference>
<keyword evidence="2" id="KW-0472">Membrane</keyword>
<dbReference type="PROSITE" id="PS50011">
    <property type="entry name" value="PROTEIN_KINASE_DOM"/>
    <property type="match status" value="1"/>
</dbReference>
<dbReference type="GO" id="GO:0005524">
    <property type="term" value="F:ATP binding"/>
    <property type="evidence" value="ECO:0007669"/>
    <property type="project" value="UniProtKB-UniRule"/>
</dbReference>
<accession>D2VXZ4</accession>
<keyword evidence="1" id="KW-0547">Nucleotide-binding</keyword>
<keyword evidence="2" id="KW-0812">Transmembrane</keyword>
<dbReference type="InterPro" id="IPR001245">
    <property type="entry name" value="Ser-Thr/Tyr_kinase_cat_dom"/>
</dbReference>
<dbReference type="InParanoid" id="D2VXZ4"/>
<dbReference type="EMBL" id="GG738909">
    <property type="protein sequence ID" value="EFC38231.1"/>
    <property type="molecule type" value="Genomic_DNA"/>
</dbReference>
<evidence type="ECO:0000256" key="1">
    <source>
        <dbReference type="PROSITE-ProRule" id="PRU10141"/>
    </source>
</evidence>
<reference evidence="4 5" key="1">
    <citation type="journal article" date="2010" name="Cell">
        <title>The genome of Naegleria gruberi illuminates early eukaryotic versatility.</title>
        <authorList>
            <person name="Fritz-Laylin L.K."/>
            <person name="Prochnik S.E."/>
            <person name="Ginger M.L."/>
            <person name="Dacks J.B."/>
            <person name="Carpenter M.L."/>
            <person name="Field M.C."/>
            <person name="Kuo A."/>
            <person name="Paredez A."/>
            <person name="Chapman J."/>
            <person name="Pham J."/>
            <person name="Shu S."/>
            <person name="Neupane R."/>
            <person name="Cipriano M."/>
            <person name="Mancuso J."/>
            <person name="Tu H."/>
            <person name="Salamov A."/>
            <person name="Lindquist E."/>
            <person name="Shapiro H."/>
            <person name="Lucas S."/>
            <person name="Grigoriev I.V."/>
            <person name="Cande W.Z."/>
            <person name="Fulton C."/>
            <person name="Rokhsar D.S."/>
            <person name="Dawson S.C."/>
        </authorList>
    </citation>
    <scope>NUCLEOTIDE SEQUENCE [LARGE SCALE GENOMIC DNA]</scope>
    <source>
        <strain evidence="4 5">NEG-M</strain>
    </source>
</reference>
<dbReference type="STRING" id="5762.D2VXZ4"/>
<keyword evidence="2" id="KW-1133">Transmembrane helix</keyword>
<protein>
    <submittedName>
        <fullName evidence="4">Predicted protein</fullName>
    </submittedName>
</protein>
<feature type="transmembrane region" description="Helical" evidence="2">
    <location>
        <begin position="432"/>
        <end position="463"/>
    </location>
</feature>
<dbReference type="Proteomes" id="UP000006671">
    <property type="component" value="Unassembled WGS sequence"/>
</dbReference>
<feature type="domain" description="Protein kinase" evidence="3">
    <location>
        <begin position="511"/>
        <end position="636"/>
    </location>
</feature>
<dbReference type="Pfam" id="PF07714">
    <property type="entry name" value="PK_Tyr_Ser-Thr"/>
    <property type="match status" value="1"/>
</dbReference>
<evidence type="ECO:0000313" key="5">
    <source>
        <dbReference type="Proteomes" id="UP000006671"/>
    </source>
</evidence>